<sequence length="201" mass="23000">MINNLYQIHERLITNISRMLKGTAREQNDGDCGPAIDARFSHPMKLAIRRSDIVHRRRHQHLSGRPEGHDPHADRATREQEPLVSGVVTKCGAQLLWSAALNPLDSSLYFVYDRFVLKPTYAIEVNFQAELEAVRSGLQPEANQHDQGDQIHETECKRATVRVISRVVNRDAKRHGEQWLRPGCIRWIRRGTGRLGTICVR</sequence>
<evidence type="ECO:0000256" key="1">
    <source>
        <dbReference type="SAM" id="MobiDB-lite"/>
    </source>
</evidence>
<evidence type="ECO:0000313" key="2">
    <source>
        <dbReference type="EnsemblMetazoa" id="ENSAATROPP013182"/>
    </source>
</evidence>
<feature type="region of interest" description="Disordered" evidence="1">
    <location>
        <begin position="56"/>
        <end position="81"/>
    </location>
</feature>
<reference evidence="2" key="1">
    <citation type="submission" date="2024-04" db="UniProtKB">
        <authorList>
            <consortium name="EnsemblMetazoa"/>
        </authorList>
    </citation>
    <scope>IDENTIFICATION</scope>
    <source>
        <strain evidence="2">EBRO</strain>
    </source>
</reference>
<dbReference type="AlphaFoldDB" id="A0AAG5DPJ1"/>
<name>A0AAG5DPJ1_ANOAO</name>
<evidence type="ECO:0000313" key="3">
    <source>
        <dbReference type="Proteomes" id="UP000075880"/>
    </source>
</evidence>
<dbReference type="EnsemblMetazoa" id="ENSAATROPT014457">
    <property type="protein sequence ID" value="ENSAATROPP013182"/>
    <property type="gene ID" value="ENSAATROPG011732"/>
</dbReference>
<feature type="compositionally biased region" description="Basic and acidic residues" evidence="1">
    <location>
        <begin position="64"/>
        <end position="81"/>
    </location>
</feature>
<proteinExistence type="predicted"/>
<organism evidence="2 3">
    <name type="scientific">Anopheles atroparvus</name>
    <name type="common">European mosquito</name>
    <dbReference type="NCBI Taxonomy" id="41427"/>
    <lineage>
        <taxon>Eukaryota</taxon>
        <taxon>Metazoa</taxon>
        <taxon>Ecdysozoa</taxon>
        <taxon>Arthropoda</taxon>
        <taxon>Hexapoda</taxon>
        <taxon>Insecta</taxon>
        <taxon>Pterygota</taxon>
        <taxon>Neoptera</taxon>
        <taxon>Endopterygota</taxon>
        <taxon>Diptera</taxon>
        <taxon>Nematocera</taxon>
        <taxon>Culicoidea</taxon>
        <taxon>Culicidae</taxon>
        <taxon>Anophelinae</taxon>
        <taxon>Anopheles</taxon>
    </lineage>
</organism>
<protein>
    <submittedName>
        <fullName evidence="2">Uncharacterized protein</fullName>
    </submittedName>
</protein>
<accession>A0AAG5DPJ1</accession>
<dbReference type="Proteomes" id="UP000075880">
    <property type="component" value="Unassembled WGS sequence"/>
</dbReference>
<keyword evidence="3" id="KW-1185">Reference proteome</keyword>